<dbReference type="EMBL" id="MRVG01000007">
    <property type="protein sequence ID" value="PMB67052.1"/>
    <property type="molecule type" value="Genomic_DNA"/>
</dbReference>
<sequence length="77" mass="8681">MPTNRDQPSRHIENPSKTAKKTRFRQSHDEVWNPVGRGCSRLGANPDTTTSVSKETIGKISHLDRRTLRIVTFNPPG</sequence>
<reference evidence="2 3" key="1">
    <citation type="journal article" date="2016" name="Appl. Microbiol. Biotechnol.">
        <title>Characterization of T-DNA insertion mutants with decreased virulence in the entomopathogenic fungus Beauveria bassiana JEF-007.</title>
        <authorList>
            <person name="Kim S."/>
            <person name="Lee S.J."/>
            <person name="Nai Y.S."/>
            <person name="Yu J.S."/>
            <person name="Lee M.R."/>
            <person name="Yang Y.T."/>
            <person name="Kim J.S."/>
        </authorList>
    </citation>
    <scope>NUCLEOTIDE SEQUENCE [LARGE SCALE GENOMIC DNA]</scope>
    <source>
        <strain evidence="2 3">JEF-007</strain>
    </source>
</reference>
<feature type="region of interest" description="Disordered" evidence="1">
    <location>
        <begin position="1"/>
        <end position="58"/>
    </location>
</feature>
<accession>A0A2N6NIF5</accession>
<evidence type="ECO:0000256" key="1">
    <source>
        <dbReference type="SAM" id="MobiDB-lite"/>
    </source>
</evidence>
<comment type="caution">
    <text evidence="2">The sequence shown here is derived from an EMBL/GenBank/DDBJ whole genome shotgun (WGS) entry which is preliminary data.</text>
</comment>
<evidence type="ECO:0000313" key="2">
    <source>
        <dbReference type="EMBL" id="PMB67052.1"/>
    </source>
</evidence>
<gene>
    <name evidence="2" type="ORF">BM221_006714</name>
</gene>
<name>A0A2N6NIF5_BEABA</name>
<proteinExistence type="predicted"/>
<dbReference type="AlphaFoldDB" id="A0A2N6NIF5"/>
<organism evidence="2 3">
    <name type="scientific">Beauveria bassiana</name>
    <name type="common">White muscardine disease fungus</name>
    <name type="synonym">Tritirachium shiotae</name>
    <dbReference type="NCBI Taxonomy" id="176275"/>
    <lineage>
        <taxon>Eukaryota</taxon>
        <taxon>Fungi</taxon>
        <taxon>Dikarya</taxon>
        <taxon>Ascomycota</taxon>
        <taxon>Pezizomycotina</taxon>
        <taxon>Sordariomycetes</taxon>
        <taxon>Hypocreomycetidae</taxon>
        <taxon>Hypocreales</taxon>
        <taxon>Cordycipitaceae</taxon>
        <taxon>Beauveria</taxon>
    </lineage>
</organism>
<evidence type="ECO:0000313" key="3">
    <source>
        <dbReference type="Proteomes" id="UP000235728"/>
    </source>
</evidence>
<dbReference type="Proteomes" id="UP000235728">
    <property type="component" value="Unassembled WGS sequence"/>
</dbReference>
<protein>
    <submittedName>
        <fullName evidence="2">Uncharacterized protein</fullName>
    </submittedName>
</protein>